<keyword evidence="1" id="KW-0812">Transmembrane</keyword>
<name>A0A0A9CR98_ARUDO</name>
<evidence type="ECO:0000313" key="2">
    <source>
        <dbReference type="EMBL" id="JAD78086.1"/>
    </source>
</evidence>
<proteinExistence type="predicted"/>
<keyword evidence="1" id="KW-1133">Transmembrane helix</keyword>
<accession>A0A0A9CR98</accession>
<dbReference type="AlphaFoldDB" id="A0A0A9CR98"/>
<protein>
    <submittedName>
        <fullName evidence="2">UGP3</fullName>
    </submittedName>
</protein>
<keyword evidence="1" id="KW-0472">Membrane</keyword>
<reference evidence="2" key="2">
    <citation type="journal article" date="2015" name="Data Brief">
        <title>Shoot transcriptome of the giant reed, Arundo donax.</title>
        <authorList>
            <person name="Barrero R.A."/>
            <person name="Guerrero F.D."/>
            <person name="Moolhuijzen P."/>
            <person name="Goolsby J.A."/>
            <person name="Tidwell J."/>
            <person name="Bellgard S.E."/>
            <person name="Bellgard M.I."/>
        </authorList>
    </citation>
    <scope>NUCLEOTIDE SEQUENCE</scope>
    <source>
        <tissue evidence="2">Shoot tissue taken approximately 20 cm above the soil surface</tissue>
    </source>
</reference>
<reference evidence="2" key="1">
    <citation type="submission" date="2014-09" db="EMBL/GenBank/DDBJ databases">
        <authorList>
            <person name="Magalhaes I.L.F."/>
            <person name="Oliveira U."/>
            <person name="Santos F.R."/>
            <person name="Vidigal T.H.D.A."/>
            <person name="Brescovit A.D."/>
            <person name="Santos A.J."/>
        </authorList>
    </citation>
    <scope>NUCLEOTIDE SEQUENCE</scope>
    <source>
        <tissue evidence="2">Shoot tissue taken approximately 20 cm above the soil surface</tissue>
    </source>
</reference>
<dbReference type="EMBL" id="GBRH01219809">
    <property type="protein sequence ID" value="JAD78086.1"/>
    <property type="molecule type" value="Transcribed_RNA"/>
</dbReference>
<feature type="transmembrane region" description="Helical" evidence="1">
    <location>
        <begin position="6"/>
        <end position="23"/>
    </location>
</feature>
<evidence type="ECO:0000256" key="1">
    <source>
        <dbReference type="SAM" id="Phobius"/>
    </source>
</evidence>
<organism evidence="2">
    <name type="scientific">Arundo donax</name>
    <name type="common">Giant reed</name>
    <name type="synonym">Donax arundinaceus</name>
    <dbReference type="NCBI Taxonomy" id="35708"/>
    <lineage>
        <taxon>Eukaryota</taxon>
        <taxon>Viridiplantae</taxon>
        <taxon>Streptophyta</taxon>
        <taxon>Embryophyta</taxon>
        <taxon>Tracheophyta</taxon>
        <taxon>Spermatophyta</taxon>
        <taxon>Magnoliopsida</taxon>
        <taxon>Liliopsida</taxon>
        <taxon>Poales</taxon>
        <taxon>Poaceae</taxon>
        <taxon>PACMAD clade</taxon>
        <taxon>Arundinoideae</taxon>
        <taxon>Arundineae</taxon>
        <taxon>Arundo</taxon>
    </lineage>
</organism>
<sequence length="63" mass="7474">MLLEDFRRMSILLIFVKYLFFYINSYIMTRTVGIDIQVYCTKACPLIFLQQHLHAGLKSTKLN</sequence>